<reference evidence="1 2" key="1">
    <citation type="submission" date="2018-12" db="EMBL/GenBank/DDBJ databases">
        <title>bacterium Hansschlegelia zhihuaiae S113.</title>
        <authorList>
            <person name="He J."/>
        </authorList>
    </citation>
    <scope>NUCLEOTIDE SEQUENCE [LARGE SCALE GENOMIC DNA]</scope>
    <source>
        <strain evidence="1 2">S 113</strain>
    </source>
</reference>
<comment type="caution">
    <text evidence="1">The sequence shown here is derived from an EMBL/GenBank/DDBJ whole genome shotgun (WGS) entry which is preliminary data.</text>
</comment>
<dbReference type="EMBL" id="RYFI01000015">
    <property type="protein sequence ID" value="RXF71452.1"/>
    <property type="molecule type" value="Genomic_DNA"/>
</dbReference>
<name>A0A4V1KIP9_9HYPH</name>
<evidence type="ECO:0000313" key="1">
    <source>
        <dbReference type="EMBL" id="RXF71452.1"/>
    </source>
</evidence>
<dbReference type="AlphaFoldDB" id="A0A4V1KIP9"/>
<dbReference type="RefSeq" id="WP_128778348.1">
    <property type="nucleotide sequence ID" value="NZ_RYFI01000015.1"/>
</dbReference>
<dbReference type="OrthoDB" id="9901746at2"/>
<organism evidence="1 2">
    <name type="scientific">Hansschlegelia zhihuaiae</name>
    <dbReference type="NCBI Taxonomy" id="405005"/>
    <lineage>
        <taxon>Bacteria</taxon>
        <taxon>Pseudomonadati</taxon>
        <taxon>Pseudomonadota</taxon>
        <taxon>Alphaproteobacteria</taxon>
        <taxon>Hyphomicrobiales</taxon>
        <taxon>Methylopilaceae</taxon>
        <taxon>Hansschlegelia</taxon>
    </lineage>
</organism>
<dbReference type="Proteomes" id="UP000289708">
    <property type="component" value="Unassembled WGS sequence"/>
</dbReference>
<keyword evidence="2" id="KW-1185">Reference proteome</keyword>
<gene>
    <name evidence="1" type="ORF">EK403_15365</name>
</gene>
<evidence type="ECO:0000313" key="2">
    <source>
        <dbReference type="Proteomes" id="UP000289708"/>
    </source>
</evidence>
<protein>
    <submittedName>
        <fullName evidence="1">Uncharacterized protein</fullName>
    </submittedName>
</protein>
<accession>A0A4V1KIP9</accession>
<sequence length="100" mass="10670">MKTIVYTRPARCITAVNSCVWIALFATATVDAGIASDAQLSAALLAARCPVANIEQAYKSDGISVFKVDCQRPAERRLVVTCTRTACSASVERNDDEDGS</sequence>
<proteinExistence type="predicted"/>